<evidence type="ECO:0000313" key="3">
    <source>
        <dbReference type="Proteomes" id="UP000297241"/>
    </source>
</evidence>
<accession>A0A4Z1ACJ6</accession>
<keyword evidence="2" id="KW-0282">Flagellum</keyword>
<organism evidence="2 3">
    <name type="scientific">Leptospira dzoumogneensis</name>
    <dbReference type="NCBI Taxonomy" id="2484904"/>
    <lineage>
        <taxon>Bacteria</taxon>
        <taxon>Pseudomonadati</taxon>
        <taxon>Spirochaetota</taxon>
        <taxon>Spirochaetia</taxon>
        <taxon>Leptospirales</taxon>
        <taxon>Leptospiraceae</taxon>
        <taxon>Leptospira</taxon>
    </lineage>
</organism>
<keyword evidence="1" id="KW-1133">Transmembrane helix</keyword>
<keyword evidence="2" id="KW-0966">Cell projection</keyword>
<reference evidence="2" key="1">
    <citation type="journal article" date="2019" name="PLoS Negl. Trop. Dis.">
        <title>Revisiting the worldwide diversity of Leptospira species in the environment.</title>
        <authorList>
            <person name="Vincent A.T."/>
            <person name="Schiettekatte O."/>
            <person name="Bourhy P."/>
            <person name="Veyrier F.J."/>
            <person name="Picardeau M."/>
        </authorList>
    </citation>
    <scope>NUCLEOTIDE SEQUENCE [LARGE SCALE GENOMIC DNA]</scope>
    <source>
        <strain evidence="2">201601113</strain>
    </source>
</reference>
<keyword evidence="2" id="KW-0969">Cilium</keyword>
<keyword evidence="1" id="KW-0812">Transmembrane</keyword>
<evidence type="ECO:0000256" key="1">
    <source>
        <dbReference type="SAM" id="Phobius"/>
    </source>
</evidence>
<dbReference type="Proteomes" id="UP000297241">
    <property type="component" value="Unassembled WGS sequence"/>
</dbReference>
<name>A0A4Z1ACJ6_9LEPT</name>
<dbReference type="OrthoDB" id="335597at2"/>
<gene>
    <name evidence="2" type="ORF">EHR06_10275</name>
</gene>
<proteinExistence type="predicted"/>
<dbReference type="EMBL" id="RQHS01000016">
    <property type="protein sequence ID" value="TGM99509.1"/>
    <property type="molecule type" value="Genomic_DNA"/>
</dbReference>
<keyword evidence="3" id="KW-1185">Reference proteome</keyword>
<keyword evidence="1" id="KW-0472">Membrane</keyword>
<dbReference type="AlphaFoldDB" id="A0A4Z1ACJ6"/>
<comment type="caution">
    <text evidence="2">The sequence shown here is derived from an EMBL/GenBank/DDBJ whole genome shotgun (WGS) entry which is preliminary data.</text>
</comment>
<protein>
    <submittedName>
        <fullName evidence="2">Flagellar assembly protein FlaA</fullName>
    </submittedName>
</protein>
<feature type="transmembrane region" description="Helical" evidence="1">
    <location>
        <begin position="31"/>
        <end position="51"/>
    </location>
</feature>
<evidence type="ECO:0000313" key="2">
    <source>
        <dbReference type="EMBL" id="TGM99509.1"/>
    </source>
</evidence>
<sequence length="241" mass="28016">MDLRKINETLVFFENMTEIKNMGRKKSKIDLLKIFSFISLTGIFILSGPILSKDLSGIYKEYVVQDFETEVFGEENVKAKLGPDFSPEVRISTVFRTPERESEKSLYIELSAEKNQSFQILFKKPWSSKEFVKEFKFHLYANDGGGSLFVLVRDSTLDQKKILLTHFNFSGWKVLSLDITRKVRQDDLVTHKNSELVFLGFLYEAPFERKRGTREVFVIDDILAKTRPKYLLFPSEKALVK</sequence>